<accession>A0ABU0YTJ5</accession>
<dbReference type="EMBL" id="JAUYVI010000009">
    <property type="protein sequence ID" value="MDQ7251031.1"/>
    <property type="molecule type" value="Genomic_DNA"/>
</dbReference>
<comment type="similarity">
    <text evidence="2 7">Belongs to the class-I pyridoxal-phosphate-dependent aminotransferase family.</text>
</comment>
<dbReference type="Gene3D" id="3.40.640.10">
    <property type="entry name" value="Type I PLP-dependent aspartate aminotransferase-like (Major domain)"/>
    <property type="match status" value="1"/>
</dbReference>
<evidence type="ECO:0000256" key="3">
    <source>
        <dbReference type="ARBA" id="ARBA00022576"/>
    </source>
</evidence>
<dbReference type="SUPFAM" id="SSF53383">
    <property type="entry name" value="PLP-dependent transferases"/>
    <property type="match status" value="1"/>
</dbReference>
<evidence type="ECO:0000256" key="6">
    <source>
        <dbReference type="ARBA" id="ARBA00049185"/>
    </source>
</evidence>
<evidence type="ECO:0000256" key="2">
    <source>
        <dbReference type="ARBA" id="ARBA00007441"/>
    </source>
</evidence>
<dbReference type="Proteomes" id="UP001230156">
    <property type="component" value="Unassembled WGS sequence"/>
</dbReference>
<evidence type="ECO:0000313" key="9">
    <source>
        <dbReference type="EMBL" id="MDQ7251031.1"/>
    </source>
</evidence>
<dbReference type="InterPro" id="IPR004838">
    <property type="entry name" value="NHTrfase_class1_PyrdxlP-BS"/>
</dbReference>
<dbReference type="PANTHER" id="PTHR46383:SF1">
    <property type="entry name" value="ASPARTATE AMINOTRANSFERASE"/>
    <property type="match status" value="1"/>
</dbReference>
<dbReference type="RefSeq" id="WP_379960998.1">
    <property type="nucleotide sequence ID" value="NZ_JAUYVI010000009.1"/>
</dbReference>
<comment type="catalytic activity">
    <reaction evidence="6">
        <text>L-aspartate + 2-oxoglutarate = oxaloacetate + L-glutamate</text>
        <dbReference type="Rhea" id="RHEA:21824"/>
        <dbReference type="ChEBI" id="CHEBI:16452"/>
        <dbReference type="ChEBI" id="CHEBI:16810"/>
        <dbReference type="ChEBI" id="CHEBI:29985"/>
        <dbReference type="ChEBI" id="CHEBI:29991"/>
        <dbReference type="EC" id="2.6.1.1"/>
    </reaction>
</comment>
<evidence type="ECO:0000256" key="4">
    <source>
        <dbReference type="ARBA" id="ARBA00022679"/>
    </source>
</evidence>
<gene>
    <name evidence="9" type="ORF">Q8A70_25315</name>
</gene>
<sequence>MSNAMQSHHARDIVSRRLAGINPSETVAAAARMSAMKAAGRDVIALTSGSPDFDTPEHVRQAATLAIERGETRYTDVKGTAELRRAIAAKFERDSGIRYELDEIMASTGAKQVIYNAMLATINPGDEAIIPAPCWVSYPDIVGLAEGKPVIVPCKAESGFKLQAAQLEVAITPKTRWLILNNPCNPTGAVYTKSDLRPLCDVLLRHPDILILCDDIYEKIVYGTAKPATIVEVEPKLKDRTVTVNGCSKAYAMTGWRLGFCGAPRELITEMTKLQGQSTSPASSIGQAAALAALTGPQDVVTMMAQSYKERRDLALDILRNAPGLDCRVPDGAFYLFPSVRACFGRTSGKGRQIEDDIGLAAALAEEEGVGVVCGTAFLSPGHVRMSYVIDRESLQEACRRMVRFFERMTPRI</sequence>
<evidence type="ECO:0000259" key="8">
    <source>
        <dbReference type="Pfam" id="PF00155"/>
    </source>
</evidence>
<comment type="caution">
    <text evidence="9">The sequence shown here is derived from an EMBL/GenBank/DDBJ whole genome shotgun (WGS) entry which is preliminary data.</text>
</comment>
<comment type="cofactor">
    <cofactor evidence="1 7">
        <name>pyridoxal 5'-phosphate</name>
        <dbReference type="ChEBI" id="CHEBI:597326"/>
    </cofactor>
</comment>
<proteinExistence type="inferred from homology"/>
<dbReference type="Gene3D" id="3.90.1150.10">
    <property type="entry name" value="Aspartate Aminotransferase, domain 1"/>
    <property type="match status" value="1"/>
</dbReference>
<keyword evidence="4 7" id="KW-0808">Transferase</keyword>
<feature type="domain" description="Aminotransferase class I/classII large" evidence="8">
    <location>
        <begin position="42"/>
        <end position="401"/>
    </location>
</feature>
<reference evidence="10" key="1">
    <citation type="submission" date="2023-08" db="EMBL/GenBank/DDBJ databases">
        <title>Rhodospirillaceae gen. nov., a novel taxon isolated from the Yangtze River Yuezi River estuary sludge.</title>
        <authorList>
            <person name="Ruan L."/>
        </authorList>
    </citation>
    <scope>NUCLEOTIDE SEQUENCE [LARGE SCALE GENOMIC DNA]</scope>
    <source>
        <strain evidence="10">R-7</strain>
    </source>
</reference>
<keyword evidence="10" id="KW-1185">Reference proteome</keyword>
<dbReference type="PANTHER" id="PTHR46383">
    <property type="entry name" value="ASPARTATE AMINOTRANSFERASE"/>
    <property type="match status" value="1"/>
</dbReference>
<keyword evidence="3 7" id="KW-0032">Aminotransferase</keyword>
<dbReference type="InterPro" id="IPR004839">
    <property type="entry name" value="Aminotransferase_I/II_large"/>
</dbReference>
<dbReference type="InterPro" id="IPR015422">
    <property type="entry name" value="PyrdxlP-dep_Trfase_small"/>
</dbReference>
<dbReference type="EC" id="2.6.1.-" evidence="7"/>
<dbReference type="InterPro" id="IPR050596">
    <property type="entry name" value="AspAT/PAT-like"/>
</dbReference>
<protein>
    <recommendedName>
        <fullName evidence="7">Aminotransferase</fullName>
        <ecNumber evidence="7">2.6.1.-</ecNumber>
    </recommendedName>
</protein>
<dbReference type="InterPro" id="IPR015421">
    <property type="entry name" value="PyrdxlP-dep_Trfase_major"/>
</dbReference>
<organism evidence="9 10">
    <name type="scientific">Dongia sedimenti</name>
    <dbReference type="NCBI Taxonomy" id="3064282"/>
    <lineage>
        <taxon>Bacteria</taxon>
        <taxon>Pseudomonadati</taxon>
        <taxon>Pseudomonadota</taxon>
        <taxon>Alphaproteobacteria</taxon>
        <taxon>Rhodospirillales</taxon>
        <taxon>Dongiaceae</taxon>
        <taxon>Dongia</taxon>
    </lineage>
</organism>
<evidence type="ECO:0000256" key="5">
    <source>
        <dbReference type="ARBA" id="ARBA00022898"/>
    </source>
</evidence>
<evidence type="ECO:0000256" key="1">
    <source>
        <dbReference type="ARBA" id="ARBA00001933"/>
    </source>
</evidence>
<dbReference type="InterPro" id="IPR015424">
    <property type="entry name" value="PyrdxlP-dep_Trfase"/>
</dbReference>
<keyword evidence="5" id="KW-0663">Pyridoxal phosphate</keyword>
<dbReference type="PROSITE" id="PS00105">
    <property type="entry name" value="AA_TRANSFER_CLASS_1"/>
    <property type="match status" value="1"/>
</dbReference>
<evidence type="ECO:0000256" key="7">
    <source>
        <dbReference type="RuleBase" id="RU000481"/>
    </source>
</evidence>
<dbReference type="GO" id="GO:0008483">
    <property type="term" value="F:transaminase activity"/>
    <property type="evidence" value="ECO:0007669"/>
    <property type="project" value="UniProtKB-KW"/>
</dbReference>
<dbReference type="Pfam" id="PF00155">
    <property type="entry name" value="Aminotran_1_2"/>
    <property type="match status" value="1"/>
</dbReference>
<name>A0ABU0YTJ5_9PROT</name>
<evidence type="ECO:0000313" key="10">
    <source>
        <dbReference type="Proteomes" id="UP001230156"/>
    </source>
</evidence>
<dbReference type="CDD" id="cd00609">
    <property type="entry name" value="AAT_like"/>
    <property type="match status" value="1"/>
</dbReference>